<name>A0ACC0CCR1_CATRO</name>
<evidence type="ECO:0000313" key="2">
    <source>
        <dbReference type="Proteomes" id="UP001060085"/>
    </source>
</evidence>
<keyword evidence="2" id="KW-1185">Reference proteome</keyword>
<dbReference type="Proteomes" id="UP001060085">
    <property type="component" value="Linkage Group LG01"/>
</dbReference>
<accession>A0ACC0CCR1</accession>
<dbReference type="EMBL" id="CM044701">
    <property type="protein sequence ID" value="KAI5682731.1"/>
    <property type="molecule type" value="Genomic_DNA"/>
</dbReference>
<gene>
    <name evidence="1" type="ORF">M9H77_03959</name>
</gene>
<sequence>MAEQILFSLAEKVVLKLGSYALKHVKMAWEAKKELQKLETTMCIVRNILPDAEKKQELNRAVKEWLPRLKDILYEADDLVDEFSTEISRRGVEIHGNKRKEVSNFFSSSNPIMFSHWIGRRVKGIRPRLEEVLKDMKQFDFVVQAVETKPPPRGGDETYAFVRSSEVIGREVDVDNILKTLLENGDQELMTVLPIVGLGVFGKTTLAQLIYNDERVESHFQKLVWVCVSDDFEVKRIIVQIPQALGNNNCDRLGLEPLQRKLREELTGVKFFLVLDDVWNEDRVEWIKLRDLLTVGSVESKIIVTTRSKTVASIMGTVPSYDLKGLSDDNCLIVFNKLACNAGAENRHQNLVNIGKEMVKKCHGVPLAARTLGGLLYMKTEEKDKMIDKWQLIDLWMAQGFIKSEEEQLEDIGERYINELVKRSFLEERSRGPNRESYIMHDLVHDLSQFIAGYECMKMDSAVKTISERLRHVSFDLSSYDPEPLFESKRLHTLLEFNSQKFNQGDPALSEKVASSFRYLRVLQLKASIVEIPRSICKLKHLRSLLIDTAFGMTIPETIGNLVNLQYLHLRIRWLPKVPMLELPKRLTSLKKLTLCELPKVESLRKGLEQSAGSLENICIVMCLNLRKLSECLEYLTSLRKLEIYYCTNLLSLPDGMECLNSLQSLTISGCPELSASCMSSTGKDFYKVEYINEVVTDSERSFDANPSLANIIGHDQHSRTTCCISPSRRKNYPFKYLTHVF</sequence>
<proteinExistence type="predicted"/>
<reference evidence="2" key="1">
    <citation type="journal article" date="2023" name="Nat. Plants">
        <title>Single-cell RNA sequencing provides a high-resolution roadmap for understanding the multicellular compartmentation of specialized metabolism.</title>
        <authorList>
            <person name="Sun S."/>
            <person name="Shen X."/>
            <person name="Li Y."/>
            <person name="Li Y."/>
            <person name="Wang S."/>
            <person name="Li R."/>
            <person name="Zhang H."/>
            <person name="Shen G."/>
            <person name="Guo B."/>
            <person name="Wei J."/>
            <person name="Xu J."/>
            <person name="St-Pierre B."/>
            <person name="Chen S."/>
            <person name="Sun C."/>
        </authorList>
    </citation>
    <scope>NUCLEOTIDE SEQUENCE [LARGE SCALE GENOMIC DNA]</scope>
</reference>
<evidence type="ECO:0000313" key="1">
    <source>
        <dbReference type="EMBL" id="KAI5682731.1"/>
    </source>
</evidence>
<protein>
    <submittedName>
        <fullName evidence="1">Uncharacterized protein</fullName>
    </submittedName>
</protein>
<comment type="caution">
    <text evidence="1">The sequence shown here is derived from an EMBL/GenBank/DDBJ whole genome shotgun (WGS) entry which is preliminary data.</text>
</comment>
<organism evidence="1 2">
    <name type="scientific">Catharanthus roseus</name>
    <name type="common">Madagascar periwinkle</name>
    <name type="synonym">Vinca rosea</name>
    <dbReference type="NCBI Taxonomy" id="4058"/>
    <lineage>
        <taxon>Eukaryota</taxon>
        <taxon>Viridiplantae</taxon>
        <taxon>Streptophyta</taxon>
        <taxon>Embryophyta</taxon>
        <taxon>Tracheophyta</taxon>
        <taxon>Spermatophyta</taxon>
        <taxon>Magnoliopsida</taxon>
        <taxon>eudicotyledons</taxon>
        <taxon>Gunneridae</taxon>
        <taxon>Pentapetalae</taxon>
        <taxon>asterids</taxon>
        <taxon>lamiids</taxon>
        <taxon>Gentianales</taxon>
        <taxon>Apocynaceae</taxon>
        <taxon>Rauvolfioideae</taxon>
        <taxon>Vinceae</taxon>
        <taxon>Catharanthinae</taxon>
        <taxon>Catharanthus</taxon>
    </lineage>
</organism>